<dbReference type="SUPFAM" id="SSF69279">
    <property type="entry name" value="Phage tail proteins"/>
    <property type="match status" value="2"/>
</dbReference>
<evidence type="ECO:0000259" key="4">
    <source>
        <dbReference type="Pfam" id="PF22630"/>
    </source>
</evidence>
<name>A0A0H0GA08_ECOLX</name>
<evidence type="ECO:0000259" key="1">
    <source>
        <dbReference type="Pfam" id="PF21683"/>
    </source>
</evidence>
<dbReference type="AlphaFoldDB" id="A0A0H0GA08"/>
<gene>
    <name evidence="5" type="ORF">WR15_25740</name>
</gene>
<feature type="domain" description="Tail protein NMB1110-like third" evidence="4">
    <location>
        <begin position="248"/>
        <end position="303"/>
    </location>
</feature>
<dbReference type="Gene3D" id="3.30.1920.10">
    <property type="entry name" value="Baseplate protein-like domains - 2 layer sandwich fold"/>
    <property type="match status" value="1"/>
</dbReference>
<sequence>MPMQNNDDKISLVIAGRSHSDWSSYRIDSDFLKAADGWQLQLGLPEKVFPADIVRGAPVRLQVGDETVLSGRVDSVRRSVSRQSCTLTLSGRDDAAILVDCAAPVFSANQLTLDEVIDRIVRPLGIQRIRIQASGVSRNDKVVIEPGMRAWDALAKAAAGRGLWPWFEPDGTLVVGGPDYTTTPVDTLIMKLDGTGNNVMELDDTRSINGCFSELTVLAQSHARRADSKKQLAVVPLDIWNEDGSVRTLSGQDSGNTDSGQTGIHNMKAVATDPTVDYYRPQIITQGDTSNMEQVNWRAKKMMSDARLSGLDIVALVAGHRTADGVLWQPGQRVRIVSEPHGIDAIFFLMGREFSGGRSGQTTRLRFKEDGVWIPDAFPRETKRHHRRGKKKKEVAIVKVWEK</sequence>
<evidence type="ECO:0000313" key="5">
    <source>
        <dbReference type="EMBL" id="KNF62531.1"/>
    </source>
</evidence>
<dbReference type="InterPro" id="IPR023399">
    <property type="entry name" value="Baseplate-like_2-layer_sand"/>
</dbReference>
<dbReference type="InterPro" id="IPR026276">
    <property type="entry name" value="Baseplate_GpP"/>
</dbReference>
<dbReference type="Proteomes" id="UP000037564">
    <property type="component" value="Unassembled WGS sequence"/>
</dbReference>
<feature type="domain" description="Baseplate hub protein gp44-like N-terminal" evidence="1">
    <location>
        <begin position="9"/>
        <end position="93"/>
    </location>
</feature>
<protein>
    <submittedName>
        <fullName evidence="5">Tail protein</fullName>
    </submittedName>
</protein>
<feature type="domain" description="Tail protein NMB1110-like C-terminal" evidence="2">
    <location>
        <begin position="305"/>
        <end position="372"/>
    </location>
</feature>
<dbReference type="Pfam" id="PF22174">
    <property type="entry name" value="NMB1110-like_C"/>
    <property type="match status" value="1"/>
</dbReference>
<dbReference type="InterPro" id="IPR054034">
    <property type="entry name" value="NMB1110-like_C"/>
</dbReference>
<feature type="domain" description="Baseplate hub protein gp44/GpP-like second" evidence="3">
    <location>
        <begin position="95"/>
        <end position="176"/>
    </location>
</feature>
<dbReference type="PATRIC" id="fig|562.7396.peg.5623"/>
<evidence type="ECO:0000313" key="6">
    <source>
        <dbReference type="Proteomes" id="UP000037564"/>
    </source>
</evidence>
<dbReference type="Pfam" id="PF22630">
    <property type="entry name" value="NMB1110_3rd"/>
    <property type="match status" value="1"/>
</dbReference>
<evidence type="ECO:0000259" key="2">
    <source>
        <dbReference type="Pfam" id="PF22174"/>
    </source>
</evidence>
<dbReference type="InterPro" id="IPR054482">
    <property type="entry name" value="NMB1110-like_3rd"/>
</dbReference>
<organism evidence="5 6">
    <name type="scientific">Escherichia coli</name>
    <dbReference type="NCBI Taxonomy" id="562"/>
    <lineage>
        <taxon>Bacteria</taxon>
        <taxon>Pseudomonadati</taxon>
        <taxon>Pseudomonadota</taxon>
        <taxon>Gammaproteobacteria</taxon>
        <taxon>Enterobacterales</taxon>
        <taxon>Enterobacteriaceae</taxon>
        <taxon>Escherichia</taxon>
    </lineage>
</organism>
<reference evidence="5 6" key="1">
    <citation type="submission" date="2015-07" db="EMBL/GenBank/DDBJ databases">
        <title>Genome sequences of 64 non-O157:H7 Shiga toxin-producing Escherichia coli strains.</title>
        <authorList>
            <person name="Gonzalez-Escalona N."/>
            <person name="Toro M."/>
            <person name="Timme R."/>
            <person name="Payne J."/>
        </authorList>
    </citation>
    <scope>NUCLEOTIDE SEQUENCE [LARGE SCALE GENOMIC DNA]</scope>
    <source>
        <strain evidence="5 6">CFSAN026843</strain>
    </source>
</reference>
<comment type="caution">
    <text evidence="5">The sequence shown here is derived from an EMBL/GenBank/DDBJ whole genome shotgun (WGS) entry which is preliminary data.</text>
</comment>
<dbReference type="Gene3D" id="2.30.300.10">
    <property type="entry name" value="Baseplate protein-like domain - beta roll fold"/>
    <property type="match status" value="1"/>
</dbReference>
<dbReference type="PIRSF" id="PIRSF004440">
    <property type="entry name" value="GpP"/>
    <property type="match status" value="1"/>
</dbReference>
<dbReference type="RefSeq" id="WP_047088844.1">
    <property type="nucleotide sequence ID" value="NZ_CP013662.1"/>
</dbReference>
<dbReference type="EMBL" id="LGZN01000092">
    <property type="protein sequence ID" value="KNF62531.1"/>
    <property type="molecule type" value="Genomic_DNA"/>
</dbReference>
<proteinExistence type="predicted"/>
<dbReference type="InterPro" id="IPR049354">
    <property type="entry name" value="GpP-like_N"/>
</dbReference>
<dbReference type="Pfam" id="PF21683">
    <property type="entry name" value="GpP-like_1st"/>
    <property type="match status" value="1"/>
</dbReference>
<dbReference type="Pfam" id="PF22255">
    <property type="entry name" value="Gp44-like_2nd"/>
    <property type="match status" value="1"/>
</dbReference>
<dbReference type="Gene3D" id="3.55.50.10">
    <property type="entry name" value="Baseplate protein-like domains"/>
    <property type="match status" value="1"/>
</dbReference>
<accession>A0A0H0GA08</accession>
<dbReference type="InterPro" id="IPR053981">
    <property type="entry name" value="Gp44/GpP-like_2nd"/>
</dbReference>
<evidence type="ECO:0000259" key="3">
    <source>
        <dbReference type="Pfam" id="PF22255"/>
    </source>
</evidence>